<sequence>MNTVYEEKDEAKAEIERVKEEPRGKRDLEVKKLEQELFPTEDEINDAKQIYEDLKQNLDNEESIIKHISAANDTPQADCEAKIKKLEEEKMLEFMSQKANEKVEKQEQEIESLIDCLSASNMCMEIKEDDMLQNLEEENEKLTEQFISGKNEWELEKSALLDEISSLQKKLEPHIRISQDLQHQLQMCKQSLAHEESQRKCVEVQVSESNECQGARSQLQYPIHSLKTKEEYYEESKSSIEKLEQENHELRMSLKELQESGASYSESKLLYELRNLEQIHKECDSTFKAIKGEWSFQVEQLTGSINSLWTELENKTAAVEKLEMELESSHSLTKEMILLNEELSVMVLVFQQRISENQLKLSNYKDNYSPKCQLLPKEVLHMKFDLEEKLREVYDALDKANIELNETIYERNDMELELHMWMSYVERLGKDLEENIVMRKRLENSLLAQVEFSERLKQEKDRLVSEKENRINYLHQVRDTEGFIPIAVSSKTDEVRYLQMIEEKNKILEELKKEVVWLEQESFRREVESIVIAEIKMEKTNKFGKENYIKGENTMRIDELMQQVTSLEQHCTSSLTTISSQLDEKQAEINQVQEACDKIKAAEILSALESKQLAWDIEAEMDEKQFKTKDLTHQIENKMSGSDDLLQKLKMENRNLHENAIRLSSEKANLLLFIRVLYDKMCDSTTADTEIIEMLVQSFENNGPAMKLIKGDDFLVKENMIIHSPTGTKKHDIISDIRSPFQELNILLEG</sequence>
<dbReference type="AlphaFoldDB" id="A0A6A5MNU9"/>
<proteinExistence type="predicted"/>
<name>A0A6A5MNU9_LUPAL</name>
<dbReference type="InterPro" id="IPR040262">
    <property type="entry name" value="At4g38062-like"/>
</dbReference>
<dbReference type="Proteomes" id="UP000447434">
    <property type="component" value="Chromosome 5"/>
</dbReference>
<gene>
    <name evidence="1" type="ORF">Lalb_Chr05g0216371</name>
</gene>
<reference evidence="2" key="1">
    <citation type="journal article" date="2020" name="Nat. Commun.">
        <title>Genome sequence of the cluster root forming white lupin.</title>
        <authorList>
            <person name="Hufnagel B."/>
            <person name="Marques A."/>
            <person name="Soriano A."/>
            <person name="Marques L."/>
            <person name="Divol F."/>
            <person name="Doumas P."/>
            <person name="Sallet E."/>
            <person name="Mancinotti D."/>
            <person name="Carrere S."/>
            <person name="Marande W."/>
            <person name="Arribat S."/>
            <person name="Keller J."/>
            <person name="Huneau C."/>
            <person name="Blein T."/>
            <person name="Aime D."/>
            <person name="Laguerre M."/>
            <person name="Taylor J."/>
            <person name="Schubert V."/>
            <person name="Nelson M."/>
            <person name="Geu-Flores F."/>
            <person name="Crespi M."/>
            <person name="Gallardo-Guerrero K."/>
            <person name="Delaux P.-M."/>
            <person name="Salse J."/>
            <person name="Berges H."/>
            <person name="Guyot R."/>
            <person name="Gouzy J."/>
            <person name="Peret B."/>
        </authorList>
    </citation>
    <scope>NUCLEOTIDE SEQUENCE [LARGE SCALE GENOMIC DNA]</scope>
    <source>
        <strain evidence="2">cv. Amiga</strain>
    </source>
</reference>
<protein>
    <submittedName>
        <fullName evidence="1">Uncharacterized protein</fullName>
    </submittedName>
</protein>
<keyword evidence="2" id="KW-1185">Reference proteome</keyword>
<dbReference type="PANTHER" id="PTHR45287">
    <property type="entry name" value="OS03G0691500 PROTEIN"/>
    <property type="match status" value="1"/>
</dbReference>
<dbReference type="PANTHER" id="PTHR45287:SF4">
    <property type="entry name" value="OS03G0691500 PROTEIN"/>
    <property type="match status" value="1"/>
</dbReference>
<comment type="caution">
    <text evidence="1">The sequence shown here is derived from an EMBL/GenBank/DDBJ whole genome shotgun (WGS) entry which is preliminary data.</text>
</comment>
<organism evidence="1 2">
    <name type="scientific">Lupinus albus</name>
    <name type="common">White lupine</name>
    <name type="synonym">Lupinus termis</name>
    <dbReference type="NCBI Taxonomy" id="3870"/>
    <lineage>
        <taxon>Eukaryota</taxon>
        <taxon>Viridiplantae</taxon>
        <taxon>Streptophyta</taxon>
        <taxon>Embryophyta</taxon>
        <taxon>Tracheophyta</taxon>
        <taxon>Spermatophyta</taxon>
        <taxon>Magnoliopsida</taxon>
        <taxon>eudicotyledons</taxon>
        <taxon>Gunneridae</taxon>
        <taxon>Pentapetalae</taxon>
        <taxon>rosids</taxon>
        <taxon>fabids</taxon>
        <taxon>Fabales</taxon>
        <taxon>Fabaceae</taxon>
        <taxon>Papilionoideae</taxon>
        <taxon>50 kb inversion clade</taxon>
        <taxon>genistoids sensu lato</taxon>
        <taxon>core genistoids</taxon>
        <taxon>Genisteae</taxon>
        <taxon>Lupinus</taxon>
    </lineage>
</organism>
<evidence type="ECO:0000313" key="1">
    <source>
        <dbReference type="EMBL" id="KAE9613334.1"/>
    </source>
</evidence>
<accession>A0A6A5MNU9</accession>
<dbReference type="EMBL" id="WOCE01000005">
    <property type="protein sequence ID" value="KAE9613334.1"/>
    <property type="molecule type" value="Genomic_DNA"/>
</dbReference>
<dbReference type="OrthoDB" id="685795at2759"/>
<evidence type="ECO:0000313" key="2">
    <source>
        <dbReference type="Proteomes" id="UP000447434"/>
    </source>
</evidence>